<organism evidence="2 3">
    <name type="scientific">Malassezia nana</name>
    <dbReference type="NCBI Taxonomy" id="180528"/>
    <lineage>
        <taxon>Eukaryota</taxon>
        <taxon>Fungi</taxon>
        <taxon>Dikarya</taxon>
        <taxon>Basidiomycota</taxon>
        <taxon>Ustilaginomycotina</taxon>
        <taxon>Malasseziomycetes</taxon>
        <taxon>Malasseziales</taxon>
        <taxon>Malasseziaceae</taxon>
        <taxon>Malassezia</taxon>
    </lineage>
</organism>
<feature type="compositionally biased region" description="Polar residues" evidence="1">
    <location>
        <begin position="159"/>
        <end position="185"/>
    </location>
</feature>
<keyword evidence="3" id="KW-1185">Reference proteome</keyword>
<protein>
    <submittedName>
        <fullName evidence="2">Uncharacterized protein</fullName>
    </submittedName>
</protein>
<sequence length="196" mass="20751">MSSTKSPINKMSGINTPGLDGHSSFSSNVTTQDMVPQPPITADIGQTDILGTIGNMDPFQQRNVLMMLNATSNHAPSLSGGIQGPLDFSGMLNSASHTEPAAPQDPVMQNFFQEHAQSLNFASNTNQQIPNLGYVNQLPNYSLSSQNFLLDALGAPSAPNHTTLSQHPVNEQGQGTSDNHTSSAAWNPVLNLSHGS</sequence>
<dbReference type="Proteomes" id="UP001213623">
    <property type="component" value="Chromosome 3"/>
</dbReference>
<feature type="region of interest" description="Disordered" evidence="1">
    <location>
        <begin position="1"/>
        <end position="32"/>
    </location>
</feature>
<evidence type="ECO:0000256" key="1">
    <source>
        <dbReference type="SAM" id="MobiDB-lite"/>
    </source>
</evidence>
<feature type="compositionally biased region" description="Polar residues" evidence="1">
    <location>
        <begin position="1"/>
        <end position="15"/>
    </location>
</feature>
<dbReference type="AlphaFoldDB" id="A0AAF0EHY7"/>
<proteinExistence type="predicted"/>
<gene>
    <name evidence="2" type="ORF">MNAN1_001851</name>
</gene>
<evidence type="ECO:0000313" key="3">
    <source>
        <dbReference type="Proteomes" id="UP001213623"/>
    </source>
</evidence>
<feature type="compositionally biased region" description="Polar residues" evidence="1">
    <location>
        <begin position="23"/>
        <end position="32"/>
    </location>
</feature>
<reference evidence="2" key="1">
    <citation type="submission" date="2023-03" db="EMBL/GenBank/DDBJ databases">
        <title>Mating type loci evolution in Malassezia.</title>
        <authorList>
            <person name="Coelho M.A."/>
        </authorList>
    </citation>
    <scope>NUCLEOTIDE SEQUENCE</scope>
    <source>
        <strain evidence="2">CBS 9557</strain>
    </source>
</reference>
<name>A0AAF0EHY7_9BASI</name>
<feature type="region of interest" description="Disordered" evidence="1">
    <location>
        <begin position="159"/>
        <end position="196"/>
    </location>
</feature>
<dbReference type="EMBL" id="CP119894">
    <property type="protein sequence ID" value="WFD26862.1"/>
    <property type="molecule type" value="Genomic_DNA"/>
</dbReference>
<accession>A0AAF0EHY7</accession>
<evidence type="ECO:0000313" key="2">
    <source>
        <dbReference type="EMBL" id="WFD26862.1"/>
    </source>
</evidence>